<dbReference type="InterPro" id="IPR025671">
    <property type="entry name" value="HXXEE"/>
</dbReference>
<proteinExistence type="predicted"/>
<dbReference type="EMBL" id="JBHUDE010000150">
    <property type="protein sequence ID" value="MFD1609197.1"/>
    <property type="molecule type" value="Genomic_DNA"/>
</dbReference>
<evidence type="ECO:0000313" key="2">
    <source>
        <dbReference type="EMBL" id="MFD1609197.1"/>
    </source>
</evidence>
<accession>A0ABW4HVY3</accession>
<name>A0ABW4HVY3_9BACI</name>
<keyword evidence="1" id="KW-1133">Transmembrane helix</keyword>
<feature type="transmembrane region" description="Helical" evidence="1">
    <location>
        <begin position="59"/>
        <end position="78"/>
    </location>
</feature>
<gene>
    <name evidence="2" type="ORF">ACFSBH_16390</name>
</gene>
<feature type="transmembrane region" description="Helical" evidence="1">
    <location>
        <begin position="6"/>
        <end position="29"/>
    </location>
</feature>
<feature type="transmembrane region" description="Helical" evidence="1">
    <location>
        <begin position="109"/>
        <end position="128"/>
    </location>
</feature>
<evidence type="ECO:0000313" key="3">
    <source>
        <dbReference type="Proteomes" id="UP001597221"/>
    </source>
</evidence>
<protein>
    <submittedName>
        <fullName evidence="2">HXXEE domain-containing protein</fullName>
    </submittedName>
</protein>
<keyword evidence="1" id="KW-0472">Membrane</keyword>
<dbReference type="Proteomes" id="UP001597221">
    <property type="component" value="Unassembled WGS sequence"/>
</dbReference>
<sequence>MEINLLILAFTVIFMLHNLEEIMTVERWMNRIYPRVKMRVPPFAQKQIKQFDNMTGTRFSFVVFVLSIPVSVIILLTFITEDYFLFLALNLLFAVNIFSHPLQALFLRCYLPGVATSIFLIIPYYIFFFQTFSEAGMLTIQNILGSLVVILLFIPVFLLIHKLSQKWS</sequence>
<comment type="caution">
    <text evidence="2">The sequence shown here is derived from an EMBL/GenBank/DDBJ whole genome shotgun (WGS) entry which is preliminary data.</text>
</comment>
<feature type="transmembrane region" description="Helical" evidence="1">
    <location>
        <begin position="140"/>
        <end position="160"/>
    </location>
</feature>
<dbReference type="RefSeq" id="WP_251514383.1">
    <property type="nucleotide sequence ID" value="NZ_JAMBON010000016.1"/>
</dbReference>
<organism evidence="2 3">
    <name type="scientific">Oceanobacillus luteolus</name>
    <dbReference type="NCBI Taxonomy" id="1274358"/>
    <lineage>
        <taxon>Bacteria</taxon>
        <taxon>Bacillati</taxon>
        <taxon>Bacillota</taxon>
        <taxon>Bacilli</taxon>
        <taxon>Bacillales</taxon>
        <taxon>Bacillaceae</taxon>
        <taxon>Oceanobacillus</taxon>
    </lineage>
</organism>
<dbReference type="Pfam" id="PF13787">
    <property type="entry name" value="HXXEE"/>
    <property type="match status" value="1"/>
</dbReference>
<evidence type="ECO:0000256" key="1">
    <source>
        <dbReference type="SAM" id="Phobius"/>
    </source>
</evidence>
<feature type="transmembrane region" description="Helical" evidence="1">
    <location>
        <begin position="84"/>
        <end position="102"/>
    </location>
</feature>
<reference evidence="3" key="1">
    <citation type="journal article" date="2019" name="Int. J. Syst. Evol. Microbiol.">
        <title>The Global Catalogue of Microorganisms (GCM) 10K type strain sequencing project: providing services to taxonomists for standard genome sequencing and annotation.</title>
        <authorList>
            <consortium name="The Broad Institute Genomics Platform"/>
            <consortium name="The Broad Institute Genome Sequencing Center for Infectious Disease"/>
            <person name="Wu L."/>
            <person name="Ma J."/>
        </authorList>
    </citation>
    <scope>NUCLEOTIDE SEQUENCE [LARGE SCALE GENOMIC DNA]</scope>
    <source>
        <strain evidence="3">CGMCC 1.12376</strain>
    </source>
</reference>
<keyword evidence="1" id="KW-0812">Transmembrane</keyword>
<keyword evidence="3" id="KW-1185">Reference proteome</keyword>